<name>A0A382FUC8_9ZZZZ</name>
<keyword evidence="2" id="KW-0689">Ribosomal protein</keyword>
<dbReference type="InterPro" id="IPR005996">
    <property type="entry name" value="Ribosomal_uL30_bac-type"/>
</dbReference>
<evidence type="ECO:0000313" key="5">
    <source>
        <dbReference type="EMBL" id="SVB65797.1"/>
    </source>
</evidence>
<evidence type="ECO:0000256" key="1">
    <source>
        <dbReference type="ARBA" id="ARBA00007594"/>
    </source>
</evidence>
<evidence type="ECO:0000256" key="2">
    <source>
        <dbReference type="ARBA" id="ARBA00022980"/>
    </source>
</evidence>
<protein>
    <recommendedName>
        <fullName evidence="4">Large ribosomal subunit protein uL30-like ferredoxin-like fold domain-containing protein</fullName>
    </recommendedName>
</protein>
<dbReference type="Pfam" id="PF00327">
    <property type="entry name" value="Ribosomal_L30"/>
    <property type="match status" value="1"/>
</dbReference>
<dbReference type="CDD" id="cd01658">
    <property type="entry name" value="Ribosomal_L30"/>
    <property type="match status" value="1"/>
</dbReference>
<organism evidence="5">
    <name type="scientific">marine metagenome</name>
    <dbReference type="NCBI Taxonomy" id="408172"/>
    <lineage>
        <taxon>unclassified sequences</taxon>
        <taxon>metagenomes</taxon>
        <taxon>ecological metagenomes</taxon>
    </lineage>
</organism>
<keyword evidence="3" id="KW-0687">Ribonucleoprotein</keyword>
<dbReference type="SUPFAM" id="SSF55129">
    <property type="entry name" value="Ribosomal protein L30p/L7e"/>
    <property type="match status" value="1"/>
</dbReference>
<comment type="similarity">
    <text evidence="1">Belongs to the universal ribosomal protein uL30 family.</text>
</comment>
<evidence type="ECO:0000259" key="4">
    <source>
        <dbReference type="Pfam" id="PF00327"/>
    </source>
</evidence>
<dbReference type="InterPro" id="IPR018038">
    <property type="entry name" value="Ribosomal_uL30_CS"/>
</dbReference>
<dbReference type="EMBL" id="UINC01051526">
    <property type="protein sequence ID" value="SVB65797.1"/>
    <property type="molecule type" value="Genomic_DNA"/>
</dbReference>
<dbReference type="Gene3D" id="3.30.1390.20">
    <property type="entry name" value="Ribosomal protein L30, ferredoxin-like fold domain"/>
    <property type="match status" value="1"/>
</dbReference>
<dbReference type="InterPro" id="IPR016082">
    <property type="entry name" value="Ribosomal_uL30_ferredoxin-like"/>
</dbReference>
<dbReference type="PIRSF" id="PIRSF002211">
    <property type="entry name" value="Ribosomal_L30_bac-type"/>
    <property type="match status" value="1"/>
</dbReference>
<dbReference type="GO" id="GO:0022625">
    <property type="term" value="C:cytosolic large ribosomal subunit"/>
    <property type="evidence" value="ECO:0007669"/>
    <property type="project" value="TreeGrafter"/>
</dbReference>
<dbReference type="InterPro" id="IPR036919">
    <property type="entry name" value="Ribo_uL30_ferredoxin-like_sf"/>
</dbReference>
<dbReference type="FunFam" id="3.30.1390.20:FF:000001">
    <property type="entry name" value="50S ribosomal protein L30"/>
    <property type="match status" value="1"/>
</dbReference>
<dbReference type="GO" id="GO:0006412">
    <property type="term" value="P:translation"/>
    <property type="evidence" value="ECO:0007669"/>
    <property type="project" value="InterPro"/>
</dbReference>
<evidence type="ECO:0000256" key="3">
    <source>
        <dbReference type="ARBA" id="ARBA00023274"/>
    </source>
</evidence>
<dbReference type="PANTHER" id="PTHR15892:SF2">
    <property type="entry name" value="LARGE RIBOSOMAL SUBUNIT PROTEIN UL30M"/>
    <property type="match status" value="1"/>
</dbReference>
<dbReference type="NCBIfam" id="TIGR01308">
    <property type="entry name" value="rpmD_bact"/>
    <property type="match status" value="1"/>
</dbReference>
<dbReference type="GO" id="GO:0003735">
    <property type="term" value="F:structural constituent of ribosome"/>
    <property type="evidence" value="ECO:0007669"/>
    <property type="project" value="InterPro"/>
</dbReference>
<feature type="domain" description="Large ribosomal subunit protein uL30-like ferredoxin-like fold" evidence="4">
    <location>
        <begin position="3"/>
        <end position="53"/>
    </location>
</feature>
<dbReference type="PANTHER" id="PTHR15892">
    <property type="entry name" value="MITOCHONDRIAL RIBOSOMAL PROTEIN L30"/>
    <property type="match status" value="1"/>
</dbReference>
<proteinExistence type="inferred from homology"/>
<gene>
    <name evidence="5" type="ORF">METZ01_LOCUS218651</name>
</gene>
<reference evidence="5" key="1">
    <citation type="submission" date="2018-05" db="EMBL/GenBank/DDBJ databases">
        <authorList>
            <person name="Lanie J.A."/>
            <person name="Ng W.-L."/>
            <person name="Kazmierczak K.M."/>
            <person name="Andrzejewski T.M."/>
            <person name="Davidsen T.M."/>
            <person name="Wayne K.J."/>
            <person name="Tettelin H."/>
            <person name="Glass J.I."/>
            <person name="Rusch D."/>
            <person name="Podicherti R."/>
            <person name="Tsui H.-C.T."/>
            <person name="Winkler M.E."/>
        </authorList>
    </citation>
    <scope>NUCLEOTIDE SEQUENCE</scope>
</reference>
<accession>A0A382FUC8</accession>
<dbReference type="PROSITE" id="PS00634">
    <property type="entry name" value="RIBOSOMAL_L30"/>
    <property type="match status" value="1"/>
</dbReference>
<sequence>MKLAITQKRSAIGRAMDQKATIEALGIKRVSQQVVHNDTPQIRGMINKIKHLVEVEEVEG</sequence>
<dbReference type="HAMAP" id="MF_01371_B">
    <property type="entry name" value="Ribosomal_uL30_B"/>
    <property type="match status" value="1"/>
</dbReference>
<dbReference type="AlphaFoldDB" id="A0A382FUC8"/>